<organism evidence="2 3">
    <name type="scientific">Coccomyxa viridis</name>
    <dbReference type="NCBI Taxonomy" id="1274662"/>
    <lineage>
        <taxon>Eukaryota</taxon>
        <taxon>Viridiplantae</taxon>
        <taxon>Chlorophyta</taxon>
        <taxon>core chlorophytes</taxon>
        <taxon>Trebouxiophyceae</taxon>
        <taxon>Trebouxiophyceae incertae sedis</taxon>
        <taxon>Coccomyxaceae</taxon>
        <taxon>Coccomyxa</taxon>
    </lineage>
</organism>
<proteinExistence type="inferred from homology"/>
<name>A0ABP1G8P2_9CHLO</name>
<dbReference type="Pfam" id="PF01809">
    <property type="entry name" value="YidD"/>
    <property type="match status" value="1"/>
</dbReference>
<dbReference type="InterPro" id="IPR002696">
    <property type="entry name" value="Membr_insert_effic_factor_YidD"/>
</dbReference>
<dbReference type="Proteomes" id="UP001497392">
    <property type="component" value="Unassembled WGS sequence"/>
</dbReference>
<dbReference type="EMBL" id="CAXHTA020000017">
    <property type="protein sequence ID" value="CAL5227687.1"/>
    <property type="molecule type" value="Genomic_DNA"/>
</dbReference>
<evidence type="ECO:0000313" key="3">
    <source>
        <dbReference type="Proteomes" id="UP001497392"/>
    </source>
</evidence>
<sequence length="191" mass="21458">MQATRPLTPPSCRTEQSPIQACLECERRAVRLSQHTTRKIIVGRATRKQLGDTGLSCKEAGGRGSWKHASTRRSIQDFDQPEDHSPDQLGDVPQAENTKHNSLGVQAALGVLWFYKNGISPLLPKSCRFIPTCSSYSVEAYQDFGFWKGSVLTTWRVLRCNPLSKGGFDPPQWPPIGLYWAFGQERIKDRL</sequence>
<reference evidence="2 3" key="1">
    <citation type="submission" date="2024-06" db="EMBL/GenBank/DDBJ databases">
        <authorList>
            <person name="Kraege A."/>
            <person name="Thomma B."/>
        </authorList>
    </citation>
    <scope>NUCLEOTIDE SEQUENCE [LARGE SCALE GENOMIC DNA]</scope>
</reference>
<dbReference type="PANTHER" id="PTHR33383">
    <property type="entry name" value="MEMBRANE PROTEIN INSERTION EFFICIENCY FACTOR-RELATED"/>
    <property type="match status" value="1"/>
</dbReference>
<protein>
    <submittedName>
        <fullName evidence="2">G10695 protein</fullName>
    </submittedName>
</protein>
<accession>A0ABP1G8P2</accession>
<dbReference type="SMART" id="SM01234">
    <property type="entry name" value="Haemolytic"/>
    <property type="match status" value="1"/>
</dbReference>
<dbReference type="PANTHER" id="PTHR33383:SF1">
    <property type="entry name" value="MEMBRANE PROTEIN INSERTION EFFICIENCY FACTOR-RELATED"/>
    <property type="match status" value="1"/>
</dbReference>
<keyword evidence="3" id="KW-1185">Reference proteome</keyword>
<dbReference type="NCBIfam" id="TIGR00278">
    <property type="entry name" value="membrane protein insertion efficiency factor YidD"/>
    <property type="match status" value="1"/>
</dbReference>
<comment type="caution">
    <text evidence="2">The sequence shown here is derived from an EMBL/GenBank/DDBJ whole genome shotgun (WGS) entry which is preliminary data.</text>
</comment>
<evidence type="ECO:0000256" key="1">
    <source>
        <dbReference type="SAM" id="MobiDB-lite"/>
    </source>
</evidence>
<evidence type="ECO:0000313" key="2">
    <source>
        <dbReference type="EMBL" id="CAL5227687.1"/>
    </source>
</evidence>
<gene>
    <name evidence="2" type="primary">g10695</name>
    <name evidence="2" type="ORF">VP750_LOCUS9593</name>
</gene>
<feature type="region of interest" description="Disordered" evidence="1">
    <location>
        <begin position="53"/>
        <end position="96"/>
    </location>
</feature>
<dbReference type="HAMAP" id="MF_00386">
    <property type="entry name" value="UPF0161_YidD"/>
    <property type="match status" value="1"/>
</dbReference>